<keyword evidence="4" id="KW-1185">Reference proteome</keyword>
<evidence type="ECO:0000256" key="1">
    <source>
        <dbReference type="SAM" id="SignalP"/>
    </source>
</evidence>
<dbReference type="RefSeq" id="WP_091544583.1">
    <property type="nucleotide sequence ID" value="NZ_FONY01000015.1"/>
</dbReference>
<evidence type="ECO:0000313" key="4">
    <source>
        <dbReference type="Proteomes" id="UP000199513"/>
    </source>
</evidence>
<gene>
    <name evidence="3" type="ORF">SAMN04488541_101549</name>
</gene>
<evidence type="ECO:0000259" key="2">
    <source>
        <dbReference type="Pfam" id="PF13648"/>
    </source>
</evidence>
<dbReference type="Proteomes" id="UP000199513">
    <property type="component" value="Unassembled WGS sequence"/>
</dbReference>
<feature type="chain" id="PRO_5011464132" evidence="1">
    <location>
        <begin position="27"/>
        <end position="160"/>
    </location>
</feature>
<protein>
    <submittedName>
        <fullName evidence="3">Lipocalin-like domain-containing protein</fullName>
    </submittedName>
</protein>
<evidence type="ECO:0000313" key="3">
    <source>
        <dbReference type="EMBL" id="SFF08504.1"/>
    </source>
</evidence>
<dbReference type="InterPro" id="IPR024311">
    <property type="entry name" value="Lipocalin-like"/>
</dbReference>
<feature type="signal peptide" evidence="1">
    <location>
        <begin position="1"/>
        <end position="26"/>
    </location>
</feature>
<dbReference type="AlphaFoldDB" id="A0A1I2FSU2"/>
<organism evidence="3 4">
    <name type="scientific">Thermoflexibacter ruber</name>
    <dbReference type="NCBI Taxonomy" id="1003"/>
    <lineage>
        <taxon>Bacteria</taxon>
        <taxon>Pseudomonadati</taxon>
        <taxon>Bacteroidota</taxon>
        <taxon>Cytophagia</taxon>
        <taxon>Cytophagales</taxon>
        <taxon>Thermoflexibacteraceae</taxon>
        <taxon>Thermoflexibacter</taxon>
    </lineage>
</organism>
<dbReference type="Pfam" id="PF13648">
    <property type="entry name" value="Lipocalin_4"/>
    <property type="match status" value="1"/>
</dbReference>
<dbReference type="EMBL" id="FONY01000015">
    <property type="protein sequence ID" value="SFF08504.1"/>
    <property type="molecule type" value="Genomic_DNA"/>
</dbReference>
<proteinExistence type="predicted"/>
<dbReference type="STRING" id="1003.SAMN04488541_101549"/>
<accession>A0A1I2FSU2</accession>
<sequence>MKLKQLFNVIFLSFFFLFVTFSLAQAQEARKLTDKKWKFDLVEIVKEMNSSALVLDSLTENAGTNSEKAHYQNLRNGLEAMWHFIPHIGSTTFEFKKNGTLVIVWEGKQITRGKWKLEGKTLTLHLSDEIEDVITINKLTDNKLVATTENDSSLRLVSME</sequence>
<keyword evidence="1" id="KW-0732">Signal</keyword>
<reference evidence="3 4" key="1">
    <citation type="submission" date="2016-10" db="EMBL/GenBank/DDBJ databases">
        <authorList>
            <person name="de Groot N.N."/>
        </authorList>
    </citation>
    <scope>NUCLEOTIDE SEQUENCE [LARGE SCALE GENOMIC DNA]</scope>
    <source>
        <strain>GEY</strain>
        <strain evidence="4">DSM 9560</strain>
    </source>
</reference>
<feature type="domain" description="Lipocalin-like" evidence="2">
    <location>
        <begin position="91"/>
        <end position="145"/>
    </location>
</feature>
<dbReference type="OrthoDB" id="794255at2"/>
<name>A0A1I2FSU2_9BACT</name>